<dbReference type="GeneTree" id="ENSGT00940000163701"/>
<reference evidence="2" key="1">
    <citation type="submission" date="2023-09" db="UniProtKB">
        <authorList>
            <consortium name="Ensembl"/>
        </authorList>
    </citation>
    <scope>IDENTIFICATION</scope>
</reference>
<dbReference type="AlphaFoldDB" id="A0A3B5A4I3"/>
<evidence type="ECO:0000313" key="2">
    <source>
        <dbReference type="Ensembl" id="ENSSPAP00000016163.1"/>
    </source>
</evidence>
<accession>A0A3B5A4I3</accession>
<dbReference type="InterPro" id="IPR006461">
    <property type="entry name" value="PLAC_motif_containing"/>
</dbReference>
<sequence length="136" mass="15258">MQRTADSHVSGCSANQRHPEIMQKIKSKNSKFSSSEVLLLCLLSGCLAFWCFPCFTCVTSHKAGECVCLPLLDGFGLIPPITTSMRVSVRQRYGIEGTICKDCCYTWCCYSCTWCQIAREIKTRANPILFVNMNPK</sequence>
<dbReference type="NCBIfam" id="TIGR01571">
    <property type="entry name" value="A_thal_Cys_rich"/>
    <property type="match status" value="1"/>
</dbReference>
<proteinExistence type="inferred from homology"/>
<name>A0A3B5A4I3_9TELE</name>
<dbReference type="Pfam" id="PF04749">
    <property type="entry name" value="PLAC8"/>
    <property type="match status" value="1"/>
</dbReference>
<dbReference type="STRING" id="144197.ENSSPAP00000016163"/>
<organism evidence="2">
    <name type="scientific">Stegastes partitus</name>
    <name type="common">bicolor damselfish</name>
    <dbReference type="NCBI Taxonomy" id="144197"/>
    <lineage>
        <taxon>Eukaryota</taxon>
        <taxon>Metazoa</taxon>
        <taxon>Chordata</taxon>
        <taxon>Craniata</taxon>
        <taxon>Vertebrata</taxon>
        <taxon>Euteleostomi</taxon>
        <taxon>Actinopterygii</taxon>
        <taxon>Neopterygii</taxon>
        <taxon>Teleostei</taxon>
        <taxon>Neoteleostei</taxon>
        <taxon>Acanthomorphata</taxon>
        <taxon>Ovalentaria</taxon>
        <taxon>Pomacentridae</taxon>
        <taxon>Stegastes</taxon>
    </lineage>
</organism>
<evidence type="ECO:0000256" key="1">
    <source>
        <dbReference type="ARBA" id="ARBA00009024"/>
    </source>
</evidence>
<dbReference type="Ensembl" id="ENSSPAT00000016423.1">
    <property type="protein sequence ID" value="ENSSPAP00000016163.1"/>
    <property type="gene ID" value="ENSSPAG00000012190.1"/>
</dbReference>
<comment type="similarity">
    <text evidence="1">Belongs to the cornifelin family.</text>
</comment>
<dbReference type="PANTHER" id="PTHR15907">
    <property type="entry name" value="DUF614 FAMILY PROTEIN-RELATED"/>
    <property type="match status" value="1"/>
</dbReference>
<protein>
    <submittedName>
        <fullName evidence="2">Cornifelin homolog A-like</fullName>
    </submittedName>
</protein>